<reference evidence="1 2" key="1">
    <citation type="submission" date="2017-02" db="EMBL/GenBank/DDBJ databases">
        <title>The new phylogeny of genus Mycobacterium.</title>
        <authorList>
            <person name="Tortoli E."/>
            <person name="Trovato A."/>
            <person name="Cirillo D.M."/>
        </authorList>
    </citation>
    <scope>NUCLEOTIDE SEQUENCE [LARGE SCALE GENOMIC DNA]</scope>
    <source>
        <strain evidence="1 2">DSM 45578</strain>
    </source>
</reference>
<dbReference type="Proteomes" id="UP000192366">
    <property type="component" value="Unassembled WGS sequence"/>
</dbReference>
<dbReference type="EMBL" id="MVHJ01000005">
    <property type="protein sequence ID" value="ORA05798.1"/>
    <property type="molecule type" value="Genomic_DNA"/>
</dbReference>
<proteinExistence type="predicted"/>
<name>A0A1W9Z0E2_MYCBA</name>
<gene>
    <name evidence="1" type="ORF">BST17_08560</name>
</gene>
<protein>
    <recommendedName>
        <fullName evidence="3">Minor tail protein</fullName>
    </recommendedName>
</protein>
<evidence type="ECO:0000313" key="1">
    <source>
        <dbReference type="EMBL" id="ORA05798.1"/>
    </source>
</evidence>
<evidence type="ECO:0008006" key="3">
    <source>
        <dbReference type="Google" id="ProtNLM"/>
    </source>
</evidence>
<dbReference type="AlphaFoldDB" id="A0A1W9Z0E2"/>
<organism evidence="1 2">
    <name type="scientific">Mycolicibacterium bacteremicum</name>
    <name type="common">Mycobacterium bacteremicum</name>
    <dbReference type="NCBI Taxonomy" id="564198"/>
    <lineage>
        <taxon>Bacteria</taxon>
        <taxon>Bacillati</taxon>
        <taxon>Actinomycetota</taxon>
        <taxon>Actinomycetes</taxon>
        <taxon>Mycobacteriales</taxon>
        <taxon>Mycobacteriaceae</taxon>
        <taxon>Mycolicibacterium</taxon>
    </lineage>
</organism>
<dbReference type="RefSeq" id="WP_083057062.1">
    <property type="nucleotide sequence ID" value="NZ_JACKVM010000014.1"/>
</dbReference>
<dbReference type="STRING" id="564198.BST17_08560"/>
<sequence length="285" mass="29381">MAEILWRTEYRDGVRWLFCNLAELGFRIDDDGQSSGMYLAVAAPLGGVASLGNVLAKGDAGFPATMVLSGFEELDADDPTPASASLEIIAEPTDVSGPVYGLNLILHRGATGESGTATFTPGDISESPLLGWIPAVAPGLSAFELVPQKVSTQHWPATVDNVPGGTTAGFTLTIVPIAAAPYDRYAFPGGTVQVAAASGSNLRVDLIARLDADNGPVVGRDYGRAGATDKLSLVGFPDAGATSSATKILANQTANIYFRTEKQAGSSAYSSTPGTARFGVLMVPA</sequence>
<comment type="caution">
    <text evidence="1">The sequence shown here is derived from an EMBL/GenBank/DDBJ whole genome shotgun (WGS) entry which is preliminary data.</text>
</comment>
<accession>A0A1W9Z0E2</accession>
<evidence type="ECO:0000313" key="2">
    <source>
        <dbReference type="Proteomes" id="UP000192366"/>
    </source>
</evidence>
<dbReference type="OrthoDB" id="4762292at2"/>
<keyword evidence="2" id="KW-1185">Reference proteome</keyword>